<dbReference type="OrthoDB" id="47990at2759"/>
<protein>
    <submittedName>
        <fullName evidence="1">Uncharacterized protein</fullName>
    </submittedName>
</protein>
<dbReference type="AlphaFoldDB" id="A0A835Z044"/>
<keyword evidence="2" id="KW-1185">Reference proteome</keyword>
<sequence>MKRLCGPSGDAPRHKRNAFDVLMPSRADSRFSEELWLVARRGYLEWGWGTFKESKDIRVTQTWQCNVSVKTNEMKVWTNIPSAAVPLKVVNETSFNAAHLMSFLQKNVRRGYCEAAVRCAAELMSKSFNQFARRLCIIMVEDVILHPALPLIVWCMVATSKGFVPSPLLVAACLGVVHEISACATKDYWPYDTLEWKRPPRGLYRDMGATPESTLLRCLMLRISFGGTPSDMNVVDQTLSGWCDRFGEKRCLPEPMVTDSSGVIPFGYMTDPPAVFGNGKCISMLQQHFTGCGIPSVLLRRVMYAFNARMLRLDDVPPSGVDYHITEVVATIVHRHPEYTIEEVKLAMWQCSSGINWRRLHARNDSAMEIWDAIEDTAGEYSMRFIAARIGAK</sequence>
<name>A0A835Z044_9STRA</name>
<evidence type="ECO:0000313" key="2">
    <source>
        <dbReference type="Proteomes" id="UP000664859"/>
    </source>
</evidence>
<accession>A0A835Z044</accession>
<comment type="caution">
    <text evidence="1">The sequence shown here is derived from an EMBL/GenBank/DDBJ whole genome shotgun (WGS) entry which is preliminary data.</text>
</comment>
<evidence type="ECO:0000313" key="1">
    <source>
        <dbReference type="EMBL" id="KAG5184516.1"/>
    </source>
</evidence>
<reference evidence="1" key="1">
    <citation type="submission" date="2021-02" db="EMBL/GenBank/DDBJ databases">
        <title>First Annotated Genome of the Yellow-green Alga Tribonema minus.</title>
        <authorList>
            <person name="Mahan K.M."/>
        </authorList>
    </citation>
    <scope>NUCLEOTIDE SEQUENCE</scope>
    <source>
        <strain evidence="1">UTEX B ZZ1240</strain>
    </source>
</reference>
<gene>
    <name evidence="1" type="ORF">JKP88DRAFT_255404</name>
</gene>
<dbReference type="Gene3D" id="1.20.272.10">
    <property type="match status" value="1"/>
</dbReference>
<dbReference type="Proteomes" id="UP000664859">
    <property type="component" value="Unassembled WGS sequence"/>
</dbReference>
<proteinExistence type="predicted"/>
<dbReference type="EMBL" id="JAFCMP010000162">
    <property type="protein sequence ID" value="KAG5184516.1"/>
    <property type="molecule type" value="Genomic_DNA"/>
</dbReference>
<organism evidence="1 2">
    <name type="scientific">Tribonema minus</name>
    <dbReference type="NCBI Taxonomy" id="303371"/>
    <lineage>
        <taxon>Eukaryota</taxon>
        <taxon>Sar</taxon>
        <taxon>Stramenopiles</taxon>
        <taxon>Ochrophyta</taxon>
        <taxon>PX clade</taxon>
        <taxon>Xanthophyceae</taxon>
        <taxon>Tribonematales</taxon>
        <taxon>Tribonemataceae</taxon>
        <taxon>Tribonema</taxon>
    </lineage>
</organism>